<keyword evidence="3" id="KW-1185">Reference proteome</keyword>
<feature type="compositionally biased region" description="Basic and acidic residues" evidence="1">
    <location>
        <begin position="100"/>
        <end position="121"/>
    </location>
</feature>
<dbReference type="AlphaFoldDB" id="A0A9J6EXU5"/>
<feature type="compositionally biased region" description="Basic and acidic residues" evidence="1">
    <location>
        <begin position="153"/>
        <end position="174"/>
    </location>
</feature>
<feature type="compositionally biased region" description="Gly residues" evidence="1">
    <location>
        <begin position="85"/>
        <end position="94"/>
    </location>
</feature>
<evidence type="ECO:0000256" key="1">
    <source>
        <dbReference type="SAM" id="MobiDB-lite"/>
    </source>
</evidence>
<dbReference type="EMBL" id="JABSTU010000001">
    <property type="protein sequence ID" value="KAH8038792.1"/>
    <property type="molecule type" value="Genomic_DNA"/>
</dbReference>
<feature type="region of interest" description="Disordered" evidence="1">
    <location>
        <begin position="82"/>
        <end position="198"/>
    </location>
</feature>
<dbReference type="VEuPathDB" id="VectorBase:LOC119172869"/>
<reference evidence="2" key="2">
    <citation type="submission" date="2021-09" db="EMBL/GenBank/DDBJ databases">
        <authorList>
            <person name="Jia N."/>
            <person name="Wang J."/>
            <person name="Shi W."/>
            <person name="Du L."/>
            <person name="Sun Y."/>
            <person name="Zhan W."/>
            <person name="Jiang J."/>
            <person name="Wang Q."/>
            <person name="Zhang B."/>
            <person name="Ji P."/>
            <person name="Sakyi L.B."/>
            <person name="Cui X."/>
            <person name="Yuan T."/>
            <person name="Jiang B."/>
            <person name="Yang W."/>
            <person name="Lam T.T.-Y."/>
            <person name="Chang Q."/>
            <person name="Ding S."/>
            <person name="Wang X."/>
            <person name="Zhu J."/>
            <person name="Ruan X."/>
            <person name="Zhao L."/>
            <person name="Wei J."/>
            <person name="Que T."/>
            <person name="Du C."/>
            <person name="Cheng J."/>
            <person name="Dai P."/>
            <person name="Han X."/>
            <person name="Huang E."/>
            <person name="Gao Y."/>
            <person name="Liu J."/>
            <person name="Shao H."/>
            <person name="Ye R."/>
            <person name="Li L."/>
            <person name="Wei W."/>
            <person name="Wang X."/>
            <person name="Wang C."/>
            <person name="Huo Q."/>
            <person name="Li W."/>
            <person name="Guo W."/>
            <person name="Chen H."/>
            <person name="Chen S."/>
            <person name="Zhou L."/>
            <person name="Zhou L."/>
            <person name="Ni X."/>
            <person name="Tian J."/>
            <person name="Zhou Y."/>
            <person name="Sheng Y."/>
            <person name="Liu T."/>
            <person name="Pan Y."/>
            <person name="Xia L."/>
            <person name="Li J."/>
            <person name="Zhao F."/>
            <person name="Cao W."/>
        </authorList>
    </citation>
    <scope>NUCLEOTIDE SEQUENCE</scope>
    <source>
        <strain evidence="2">Rmic-2018</strain>
        <tissue evidence="2">Larvae</tissue>
    </source>
</reference>
<evidence type="ECO:0000313" key="3">
    <source>
        <dbReference type="Proteomes" id="UP000821866"/>
    </source>
</evidence>
<proteinExistence type="predicted"/>
<organism evidence="2 3">
    <name type="scientific">Rhipicephalus microplus</name>
    <name type="common">Cattle tick</name>
    <name type="synonym">Boophilus microplus</name>
    <dbReference type="NCBI Taxonomy" id="6941"/>
    <lineage>
        <taxon>Eukaryota</taxon>
        <taxon>Metazoa</taxon>
        <taxon>Ecdysozoa</taxon>
        <taxon>Arthropoda</taxon>
        <taxon>Chelicerata</taxon>
        <taxon>Arachnida</taxon>
        <taxon>Acari</taxon>
        <taxon>Parasitiformes</taxon>
        <taxon>Ixodida</taxon>
        <taxon>Ixodoidea</taxon>
        <taxon>Ixodidae</taxon>
        <taxon>Rhipicephalinae</taxon>
        <taxon>Rhipicephalus</taxon>
        <taxon>Boophilus</taxon>
    </lineage>
</organism>
<sequence>MLREGRRALRVSKHAFPFSHGAALPQRLQGVVSAEAHLPARAMFDISEGLKNASRLVWVVVMDYRNCDLVSSHQNIFQLSLIEGGPPGGGGGFNRGPPRGGDRRPADSEEFREPTAEERSQRPRLKLLPRTVRAPVNDLADTSNRSAIFGGAKPRDEKVYEKGRKTSEGDDSSSHSDSLPAFRPSGPPSAAASRRGGH</sequence>
<gene>
    <name evidence="2" type="ORF">HPB51_003276</name>
</gene>
<dbReference type="Proteomes" id="UP000821866">
    <property type="component" value="Chromosome 1"/>
</dbReference>
<name>A0A9J6EXU5_RHIMP</name>
<accession>A0A9J6EXU5</accession>
<evidence type="ECO:0000313" key="2">
    <source>
        <dbReference type="EMBL" id="KAH8038792.1"/>
    </source>
</evidence>
<comment type="caution">
    <text evidence="2">The sequence shown here is derived from an EMBL/GenBank/DDBJ whole genome shotgun (WGS) entry which is preliminary data.</text>
</comment>
<reference evidence="2" key="1">
    <citation type="journal article" date="2020" name="Cell">
        <title>Large-Scale Comparative Analyses of Tick Genomes Elucidate Their Genetic Diversity and Vector Capacities.</title>
        <authorList>
            <consortium name="Tick Genome and Microbiome Consortium (TIGMIC)"/>
            <person name="Jia N."/>
            <person name="Wang J."/>
            <person name="Shi W."/>
            <person name="Du L."/>
            <person name="Sun Y."/>
            <person name="Zhan W."/>
            <person name="Jiang J.F."/>
            <person name="Wang Q."/>
            <person name="Zhang B."/>
            <person name="Ji P."/>
            <person name="Bell-Sakyi L."/>
            <person name="Cui X.M."/>
            <person name="Yuan T.T."/>
            <person name="Jiang B.G."/>
            <person name="Yang W.F."/>
            <person name="Lam T.T."/>
            <person name="Chang Q.C."/>
            <person name="Ding S.J."/>
            <person name="Wang X.J."/>
            <person name="Zhu J.G."/>
            <person name="Ruan X.D."/>
            <person name="Zhao L."/>
            <person name="Wei J.T."/>
            <person name="Ye R.Z."/>
            <person name="Que T.C."/>
            <person name="Du C.H."/>
            <person name="Zhou Y.H."/>
            <person name="Cheng J.X."/>
            <person name="Dai P.F."/>
            <person name="Guo W.B."/>
            <person name="Han X.H."/>
            <person name="Huang E.J."/>
            <person name="Li L.F."/>
            <person name="Wei W."/>
            <person name="Gao Y.C."/>
            <person name="Liu J.Z."/>
            <person name="Shao H.Z."/>
            <person name="Wang X."/>
            <person name="Wang C.C."/>
            <person name="Yang T.C."/>
            <person name="Huo Q.B."/>
            <person name="Li W."/>
            <person name="Chen H.Y."/>
            <person name="Chen S.E."/>
            <person name="Zhou L.G."/>
            <person name="Ni X.B."/>
            <person name="Tian J.H."/>
            <person name="Sheng Y."/>
            <person name="Liu T."/>
            <person name="Pan Y.S."/>
            <person name="Xia L.Y."/>
            <person name="Li J."/>
            <person name="Zhao F."/>
            <person name="Cao W.C."/>
        </authorList>
    </citation>
    <scope>NUCLEOTIDE SEQUENCE</scope>
    <source>
        <strain evidence="2">Rmic-2018</strain>
    </source>
</reference>
<protein>
    <submittedName>
        <fullName evidence="2">Uncharacterized protein</fullName>
    </submittedName>
</protein>